<dbReference type="PROSITE" id="PS50082">
    <property type="entry name" value="WD_REPEATS_2"/>
    <property type="match status" value="1"/>
</dbReference>
<keyword evidence="1 3" id="KW-0853">WD repeat</keyword>
<dbReference type="InterPro" id="IPR015943">
    <property type="entry name" value="WD40/YVTN_repeat-like_dom_sf"/>
</dbReference>
<dbReference type="PROSITE" id="PS00678">
    <property type="entry name" value="WD_REPEATS_1"/>
    <property type="match status" value="1"/>
</dbReference>
<organism evidence="4">
    <name type="scientific">Ananas comosus var. bracteatus</name>
    <name type="common">red pineapple</name>
    <dbReference type="NCBI Taxonomy" id="296719"/>
    <lineage>
        <taxon>Eukaryota</taxon>
        <taxon>Viridiplantae</taxon>
        <taxon>Streptophyta</taxon>
        <taxon>Embryophyta</taxon>
        <taxon>Tracheophyta</taxon>
        <taxon>Spermatophyta</taxon>
        <taxon>Magnoliopsida</taxon>
        <taxon>Liliopsida</taxon>
        <taxon>Poales</taxon>
        <taxon>Bromeliaceae</taxon>
        <taxon>Bromelioideae</taxon>
        <taxon>Ananas</taxon>
    </lineage>
</organism>
<protein>
    <submittedName>
        <fullName evidence="4">Uncharacterized protein</fullName>
    </submittedName>
</protein>
<sequence length="105" mass="11727">MCCSCRAEWNSLCWWRGPRHYCMDTTSGKVAYSIQDAHSSRIKGLVAFKSRSDDPEASNFVVSASSDGFIRVWDVRMTTKDKPTPLAEANTKSRLTCLAGSSLRM</sequence>
<dbReference type="Gene3D" id="2.130.10.10">
    <property type="entry name" value="YVTN repeat-like/Quinoprotein amine dehydrogenase"/>
    <property type="match status" value="1"/>
</dbReference>
<dbReference type="InterPro" id="IPR051959">
    <property type="entry name" value="PAK1-Kinase_Regulator"/>
</dbReference>
<dbReference type="PANTHER" id="PTHR44675:SF1">
    <property type="entry name" value="P21-ACTIVATED PROTEIN KINASE-INTERACTING PROTEIN 1"/>
    <property type="match status" value="1"/>
</dbReference>
<evidence type="ECO:0000313" key="4">
    <source>
        <dbReference type="EMBL" id="CAD1828140.1"/>
    </source>
</evidence>
<dbReference type="EMBL" id="LR862147">
    <property type="protein sequence ID" value="CAD1828140.1"/>
    <property type="molecule type" value="Genomic_DNA"/>
</dbReference>
<evidence type="ECO:0000256" key="2">
    <source>
        <dbReference type="ARBA" id="ARBA00022737"/>
    </source>
</evidence>
<name>A0A6V7PBA3_ANACO</name>
<keyword evidence="2" id="KW-0677">Repeat</keyword>
<dbReference type="SMART" id="SM00320">
    <property type="entry name" value="WD40"/>
    <property type="match status" value="1"/>
</dbReference>
<dbReference type="SUPFAM" id="SSF50998">
    <property type="entry name" value="Quinoprotein alcohol dehydrogenase-like"/>
    <property type="match status" value="1"/>
</dbReference>
<accession>A0A6V7PBA3</accession>
<dbReference type="PANTHER" id="PTHR44675">
    <property type="entry name" value="PAK1 INTERACTING PROTEIN 1"/>
    <property type="match status" value="1"/>
</dbReference>
<reference evidence="4" key="1">
    <citation type="submission" date="2020-07" db="EMBL/GenBank/DDBJ databases">
        <authorList>
            <person name="Lin J."/>
        </authorList>
    </citation>
    <scope>NUCLEOTIDE SEQUENCE</scope>
</reference>
<dbReference type="AlphaFoldDB" id="A0A6V7PBA3"/>
<dbReference type="InterPro" id="IPR019775">
    <property type="entry name" value="WD40_repeat_CS"/>
</dbReference>
<dbReference type="InterPro" id="IPR011047">
    <property type="entry name" value="Quinoprotein_ADH-like_sf"/>
</dbReference>
<dbReference type="InterPro" id="IPR001680">
    <property type="entry name" value="WD40_rpt"/>
</dbReference>
<feature type="repeat" description="WD" evidence="3">
    <location>
        <begin position="58"/>
        <end position="76"/>
    </location>
</feature>
<proteinExistence type="predicted"/>
<gene>
    <name evidence="4" type="ORF">CB5_LOCUS11351</name>
</gene>
<evidence type="ECO:0000256" key="1">
    <source>
        <dbReference type="ARBA" id="ARBA00022574"/>
    </source>
</evidence>
<evidence type="ECO:0000256" key="3">
    <source>
        <dbReference type="PROSITE-ProRule" id="PRU00221"/>
    </source>
</evidence>